<name>A0ABP7WD18_9ACTN</name>
<dbReference type="Proteomes" id="UP001500683">
    <property type="component" value="Unassembled WGS sequence"/>
</dbReference>
<comment type="caution">
    <text evidence="1">The sequence shown here is derived from an EMBL/GenBank/DDBJ whole genome shotgun (WGS) entry which is preliminary data.</text>
</comment>
<dbReference type="EMBL" id="BAAAZG010000038">
    <property type="protein sequence ID" value="GAA4085238.1"/>
    <property type="molecule type" value="Genomic_DNA"/>
</dbReference>
<keyword evidence="2" id="KW-1185">Reference proteome</keyword>
<evidence type="ECO:0000313" key="2">
    <source>
        <dbReference type="Proteomes" id="UP001500683"/>
    </source>
</evidence>
<proteinExistence type="predicted"/>
<evidence type="ECO:0000313" key="1">
    <source>
        <dbReference type="EMBL" id="GAA4085238.1"/>
    </source>
</evidence>
<protein>
    <submittedName>
        <fullName evidence="1">Uncharacterized protein</fullName>
    </submittedName>
</protein>
<sequence length="150" mass="16740">MTQESNGSFDDALKKAHDEALQELARAAELLRNTVHDNLYHWVGFEHVQRAMDEIGSGRFPGLEDATMNLITARGNAHPWIMVGVLVDFDETWTSAAEIVRNTAAEIVTGRDVSYRRTAFQAAEDPALRNGMVLFLRELSRIGMPVTVNL</sequence>
<dbReference type="RefSeq" id="WP_344952456.1">
    <property type="nucleotide sequence ID" value="NZ_BAAAZG010000038.1"/>
</dbReference>
<reference evidence="2" key="1">
    <citation type="journal article" date="2019" name="Int. J. Syst. Evol. Microbiol.">
        <title>The Global Catalogue of Microorganisms (GCM) 10K type strain sequencing project: providing services to taxonomists for standard genome sequencing and annotation.</title>
        <authorList>
            <consortium name="The Broad Institute Genomics Platform"/>
            <consortium name="The Broad Institute Genome Sequencing Center for Infectious Disease"/>
            <person name="Wu L."/>
            <person name="Ma J."/>
        </authorList>
    </citation>
    <scope>NUCLEOTIDE SEQUENCE [LARGE SCALE GENOMIC DNA]</scope>
    <source>
        <strain evidence="2">JCM 16702</strain>
    </source>
</reference>
<organism evidence="1 2">
    <name type="scientific">Actinomadura miaoliensis</name>
    <dbReference type="NCBI Taxonomy" id="430685"/>
    <lineage>
        <taxon>Bacteria</taxon>
        <taxon>Bacillati</taxon>
        <taxon>Actinomycetota</taxon>
        <taxon>Actinomycetes</taxon>
        <taxon>Streptosporangiales</taxon>
        <taxon>Thermomonosporaceae</taxon>
        <taxon>Actinomadura</taxon>
    </lineage>
</organism>
<accession>A0ABP7WD18</accession>
<gene>
    <name evidence="1" type="ORF">GCM10022214_51560</name>
</gene>